<comment type="caution">
    <text evidence="2">The sequence shown here is derived from an EMBL/GenBank/DDBJ whole genome shotgun (WGS) entry which is preliminary data.</text>
</comment>
<name>A0A1R3IJX5_COCAP</name>
<proteinExistence type="predicted"/>
<feature type="compositionally biased region" description="Polar residues" evidence="1">
    <location>
        <begin position="7"/>
        <end position="26"/>
    </location>
</feature>
<dbReference type="AlphaFoldDB" id="A0A1R3IJX5"/>
<sequence length="197" mass="21328">MEGINVTGGNVNQQASLQDPNANFGFSESAQVDQPMAMAENLPIPTDQGQAQGMHPMDPKRLKRVNASREYSQRLKWQSPFPGSTEYHELKKERDMLKQISLQRHAPVAAAAEMAVQPNHYSMVNNLPMDQSGFNQFTGGAGPSNMAAAPNQNMGNVQFGFMAPDQTSGNLQFGFGPSVGLDGHGPSIGDNGHRDQM</sequence>
<feature type="region of interest" description="Disordered" evidence="1">
    <location>
        <begin position="1"/>
        <end position="26"/>
    </location>
</feature>
<keyword evidence="3" id="KW-1185">Reference proteome</keyword>
<dbReference type="OrthoDB" id="552661at2759"/>
<evidence type="ECO:0000256" key="1">
    <source>
        <dbReference type="SAM" id="MobiDB-lite"/>
    </source>
</evidence>
<evidence type="ECO:0000313" key="3">
    <source>
        <dbReference type="Proteomes" id="UP000188268"/>
    </source>
</evidence>
<reference evidence="2 3" key="1">
    <citation type="submission" date="2013-09" db="EMBL/GenBank/DDBJ databases">
        <title>Corchorus capsularis genome sequencing.</title>
        <authorList>
            <person name="Alam M."/>
            <person name="Haque M.S."/>
            <person name="Islam M.S."/>
            <person name="Emdad E.M."/>
            <person name="Islam M.M."/>
            <person name="Ahmed B."/>
            <person name="Halim A."/>
            <person name="Hossen Q.M.M."/>
            <person name="Hossain M.Z."/>
            <person name="Ahmed R."/>
            <person name="Khan M.M."/>
            <person name="Islam R."/>
            <person name="Rashid M.M."/>
            <person name="Khan S.A."/>
            <person name="Rahman M.S."/>
            <person name="Alam M."/>
        </authorList>
    </citation>
    <scope>NUCLEOTIDE SEQUENCE [LARGE SCALE GENOMIC DNA]</scope>
    <source>
        <strain evidence="3">cv. CVL-1</strain>
        <tissue evidence="2">Whole seedling</tissue>
    </source>
</reference>
<evidence type="ECO:0000313" key="2">
    <source>
        <dbReference type="EMBL" id="OMO82821.1"/>
    </source>
</evidence>
<dbReference type="EMBL" id="AWWV01009947">
    <property type="protein sequence ID" value="OMO82821.1"/>
    <property type="molecule type" value="Genomic_DNA"/>
</dbReference>
<gene>
    <name evidence="2" type="ORF">CCACVL1_11745</name>
</gene>
<protein>
    <submittedName>
        <fullName evidence="2">Uncharacterized protein</fullName>
    </submittedName>
</protein>
<organism evidence="2 3">
    <name type="scientific">Corchorus capsularis</name>
    <name type="common">Jute</name>
    <dbReference type="NCBI Taxonomy" id="210143"/>
    <lineage>
        <taxon>Eukaryota</taxon>
        <taxon>Viridiplantae</taxon>
        <taxon>Streptophyta</taxon>
        <taxon>Embryophyta</taxon>
        <taxon>Tracheophyta</taxon>
        <taxon>Spermatophyta</taxon>
        <taxon>Magnoliopsida</taxon>
        <taxon>eudicotyledons</taxon>
        <taxon>Gunneridae</taxon>
        <taxon>Pentapetalae</taxon>
        <taxon>rosids</taxon>
        <taxon>malvids</taxon>
        <taxon>Malvales</taxon>
        <taxon>Malvaceae</taxon>
        <taxon>Grewioideae</taxon>
        <taxon>Apeibeae</taxon>
        <taxon>Corchorus</taxon>
    </lineage>
</organism>
<dbReference type="Proteomes" id="UP000188268">
    <property type="component" value="Unassembled WGS sequence"/>
</dbReference>
<accession>A0A1R3IJX5</accession>
<dbReference type="Gramene" id="OMO82821">
    <property type="protein sequence ID" value="OMO82821"/>
    <property type="gene ID" value="CCACVL1_11745"/>
</dbReference>